<evidence type="ECO:0008006" key="3">
    <source>
        <dbReference type="Google" id="ProtNLM"/>
    </source>
</evidence>
<reference evidence="1 2" key="1">
    <citation type="submission" date="2020-12" db="EMBL/GenBank/DDBJ databases">
        <title>Salegentibacter orientalis sp. nov., isolated from costal sediment.</title>
        <authorList>
            <person name="Lian F.-B."/>
        </authorList>
    </citation>
    <scope>NUCLEOTIDE SEQUENCE [LARGE SCALE GENOMIC DNA]</scope>
    <source>
        <strain evidence="1 2">F60176</strain>
    </source>
</reference>
<dbReference type="RefSeq" id="WP_198638985.1">
    <property type="nucleotide sequence ID" value="NZ_JAEHNY010000010.1"/>
</dbReference>
<gene>
    <name evidence="1" type="ORF">I6U50_11900</name>
</gene>
<organism evidence="1 2">
    <name type="scientific">Salegentibacter maritimus</name>
    <dbReference type="NCBI Taxonomy" id="2794347"/>
    <lineage>
        <taxon>Bacteria</taxon>
        <taxon>Pseudomonadati</taxon>
        <taxon>Bacteroidota</taxon>
        <taxon>Flavobacteriia</taxon>
        <taxon>Flavobacteriales</taxon>
        <taxon>Flavobacteriaceae</taxon>
        <taxon>Salegentibacter</taxon>
    </lineage>
</organism>
<evidence type="ECO:0000313" key="1">
    <source>
        <dbReference type="EMBL" id="MBI6120722.1"/>
    </source>
</evidence>
<keyword evidence="2" id="KW-1185">Reference proteome</keyword>
<sequence>METIALKKTVLKYVEEADERLLEMMLSLAESYENNDSSVLSESDYQEMDKRRLNHLKEKSESYSWEEVQQRVKDSLKK</sequence>
<name>A0ABS0TI74_9FLAO</name>
<evidence type="ECO:0000313" key="2">
    <source>
        <dbReference type="Proteomes" id="UP000635665"/>
    </source>
</evidence>
<dbReference type="EMBL" id="JAEHNY010000010">
    <property type="protein sequence ID" value="MBI6120722.1"/>
    <property type="molecule type" value="Genomic_DNA"/>
</dbReference>
<comment type="caution">
    <text evidence="1">The sequence shown here is derived from an EMBL/GenBank/DDBJ whole genome shotgun (WGS) entry which is preliminary data.</text>
</comment>
<proteinExistence type="predicted"/>
<protein>
    <recommendedName>
        <fullName evidence="3">Addiction module component, TIGR02574 family</fullName>
    </recommendedName>
</protein>
<accession>A0ABS0TI74</accession>
<dbReference type="Proteomes" id="UP000635665">
    <property type="component" value="Unassembled WGS sequence"/>
</dbReference>